<sequence>MSLVTSFISCAIFLLALSMFYLNRRNEQALSEYKNMLSSLNENHLIQLIESQNNHHHPLKKVAHGMIVKDETLRSQKLLKVLEYFIYGHCATTLSSNETNNSRAILAIHGNGCTGSMFSQFEEMALKNDICIIAPTIPGWGLSLSLHAVTLEEFSKLMKQLLVEEMKIAKFNVIGASMGAPYAAAVSAFLSSYVNNVNLFAPFGMKSVDNEPFGELNALQRAAYELLMSTYTRDFLVDWILMPLVLKDPVQAFESMYPHEYGALKGTDQAKLIIDEMKRSVNWTSVGMKESSVVLLSEEWGFELDSICHVSGKVIVSMAENDTMISKNNPLYYVKKIANSQKQAQLQVLKNRTHFSSVLDLEKALLDLTE</sequence>
<dbReference type="Proteomes" id="UP000444721">
    <property type="component" value="Unassembled WGS sequence"/>
</dbReference>
<name>A0A6A5C8G2_NAEFO</name>
<evidence type="ECO:0000259" key="1">
    <source>
        <dbReference type="Pfam" id="PF12697"/>
    </source>
</evidence>
<dbReference type="VEuPathDB" id="AmoebaDB:NF0068580"/>
<dbReference type="OrthoDB" id="294702at2759"/>
<dbReference type="RefSeq" id="XP_044566751.1">
    <property type="nucleotide sequence ID" value="XM_044702358.1"/>
</dbReference>
<dbReference type="SUPFAM" id="SSF53474">
    <property type="entry name" value="alpha/beta-Hydrolases"/>
    <property type="match status" value="1"/>
</dbReference>
<dbReference type="Gene3D" id="3.40.50.1820">
    <property type="entry name" value="alpha/beta hydrolase"/>
    <property type="match status" value="1"/>
</dbReference>
<accession>A0A6A5C8G2</accession>
<gene>
    <name evidence="2" type="ORF">FDP41_011899</name>
</gene>
<feature type="domain" description="AB hydrolase-1" evidence="1">
    <location>
        <begin position="105"/>
        <end position="250"/>
    </location>
</feature>
<dbReference type="VEuPathDB" id="AmoebaDB:NfTy_022550"/>
<dbReference type="AlphaFoldDB" id="A0A6A5C8G2"/>
<dbReference type="GeneID" id="68119114"/>
<evidence type="ECO:0000313" key="3">
    <source>
        <dbReference type="Proteomes" id="UP000444721"/>
    </source>
</evidence>
<dbReference type="InterPro" id="IPR029058">
    <property type="entry name" value="AB_hydrolase_fold"/>
</dbReference>
<protein>
    <recommendedName>
        <fullName evidence="1">AB hydrolase-1 domain-containing protein</fullName>
    </recommendedName>
</protein>
<organism evidence="2 3">
    <name type="scientific">Naegleria fowleri</name>
    <name type="common">Brain eating amoeba</name>
    <dbReference type="NCBI Taxonomy" id="5763"/>
    <lineage>
        <taxon>Eukaryota</taxon>
        <taxon>Discoba</taxon>
        <taxon>Heterolobosea</taxon>
        <taxon>Tetramitia</taxon>
        <taxon>Eutetramitia</taxon>
        <taxon>Vahlkampfiidae</taxon>
        <taxon>Naegleria</taxon>
    </lineage>
</organism>
<dbReference type="InterPro" id="IPR000073">
    <property type="entry name" value="AB_hydrolase_1"/>
</dbReference>
<dbReference type="EMBL" id="VFQX01000012">
    <property type="protein sequence ID" value="KAF0982038.1"/>
    <property type="molecule type" value="Genomic_DNA"/>
</dbReference>
<dbReference type="VEuPathDB" id="AmoebaDB:FDP41_011899"/>
<reference evidence="2 3" key="1">
    <citation type="journal article" date="2019" name="Sci. Rep.">
        <title>Nanopore sequencing improves the draft genome of the human pathogenic amoeba Naegleria fowleri.</title>
        <authorList>
            <person name="Liechti N."/>
            <person name="Schurch N."/>
            <person name="Bruggmann R."/>
            <person name="Wittwer M."/>
        </authorList>
    </citation>
    <scope>NUCLEOTIDE SEQUENCE [LARGE SCALE GENOMIC DNA]</scope>
    <source>
        <strain evidence="2 3">ATCC 30894</strain>
    </source>
</reference>
<comment type="caution">
    <text evidence="2">The sequence shown here is derived from an EMBL/GenBank/DDBJ whole genome shotgun (WGS) entry which is preliminary data.</text>
</comment>
<evidence type="ECO:0000313" key="2">
    <source>
        <dbReference type="EMBL" id="KAF0982038.1"/>
    </source>
</evidence>
<keyword evidence="3" id="KW-1185">Reference proteome</keyword>
<proteinExistence type="predicted"/>
<dbReference type="OMA" id="DENEPFG"/>
<dbReference type="Pfam" id="PF12697">
    <property type="entry name" value="Abhydrolase_6"/>
    <property type="match status" value="1"/>
</dbReference>